<dbReference type="InterPro" id="IPR001455">
    <property type="entry name" value="TusA-like"/>
</dbReference>
<evidence type="ECO:0000256" key="1">
    <source>
        <dbReference type="ARBA" id="ARBA00008984"/>
    </source>
</evidence>
<protein>
    <submittedName>
        <fullName evidence="3">Sulfurtransferase TusA family protein</fullName>
    </submittedName>
</protein>
<evidence type="ECO:0000313" key="4">
    <source>
        <dbReference type="Proteomes" id="UP001597119"/>
    </source>
</evidence>
<comment type="similarity">
    <text evidence="1">Belongs to the sulfur carrier protein TusA family.</text>
</comment>
<proteinExistence type="inferred from homology"/>
<accession>A0ABD6C814</accession>
<evidence type="ECO:0000313" key="3">
    <source>
        <dbReference type="EMBL" id="MFD1586194.1"/>
    </source>
</evidence>
<sequence>MSESNYDPDVTIDSRGSTCPGPLMDLIGKVKEVDAGTVIELQTSDSGSKGDVPEWIDEAGHEMLETVDNGDYWSMYVKTT</sequence>
<dbReference type="CDD" id="cd00291">
    <property type="entry name" value="SirA_YedF_YeeD"/>
    <property type="match status" value="1"/>
</dbReference>
<dbReference type="PROSITE" id="PS01148">
    <property type="entry name" value="UPF0033"/>
    <property type="match status" value="1"/>
</dbReference>
<organism evidence="3 4">
    <name type="scientific">Halorientalis brevis</name>
    <dbReference type="NCBI Taxonomy" id="1126241"/>
    <lineage>
        <taxon>Archaea</taxon>
        <taxon>Methanobacteriati</taxon>
        <taxon>Methanobacteriota</taxon>
        <taxon>Stenosarchaea group</taxon>
        <taxon>Halobacteria</taxon>
        <taxon>Halobacteriales</taxon>
        <taxon>Haloarculaceae</taxon>
        <taxon>Halorientalis</taxon>
    </lineage>
</organism>
<evidence type="ECO:0000259" key="2">
    <source>
        <dbReference type="PROSITE" id="PS01148"/>
    </source>
</evidence>
<dbReference type="PANTHER" id="PTHR33279">
    <property type="entry name" value="SULFUR CARRIER PROTEIN YEDF-RELATED"/>
    <property type="match status" value="1"/>
</dbReference>
<dbReference type="Proteomes" id="UP001597119">
    <property type="component" value="Unassembled WGS sequence"/>
</dbReference>
<keyword evidence="4" id="KW-1185">Reference proteome</keyword>
<dbReference type="EMBL" id="JBHUDJ010000002">
    <property type="protein sequence ID" value="MFD1586194.1"/>
    <property type="molecule type" value="Genomic_DNA"/>
</dbReference>
<dbReference type="PANTHER" id="PTHR33279:SF6">
    <property type="entry name" value="SULFUR CARRIER PROTEIN YEDF-RELATED"/>
    <property type="match status" value="1"/>
</dbReference>
<dbReference type="Gene3D" id="3.30.110.40">
    <property type="entry name" value="TusA-like domain"/>
    <property type="match status" value="1"/>
</dbReference>
<dbReference type="SUPFAM" id="SSF64307">
    <property type="entry name" value="SirA-like"/>
    <property type="match status" value="1"/>
</dbReference>
<reference evidence="3 4" key="1">
    <citation type="journal article" date="2019" name="Int. J. Syst. Evol. Microbiol.">
        <title>The Global Catalogue of Microorganisms (GCM) 10K type strain sequencing project: providing services to taxonomists for standard genome sequencing and annotation.</title>
        <authorList>
            <consortium name="The Broad Institute Genomics Platform"/>
            <consortium name="The Broad Institute Genome Sequencing Center for Infectious Disease"/>
            <person name="Wu L."/>
            <person name="Ma J."/>
        </authorList>
    </citation>
    <scope>NUCLEOTIDE SEQUENCE [LARGE SCALE GENOMIC DNA]</scope>
    <source>
        <strain evidence="3 4">CGMCC 1.12125</strain>
    </source>
</reference>
<dbReference type="Pfam" id="PF01206">
    <property type="entry name" value="TusA"/>
    <property type="match status" value="1"/>
</dbReference>
<dbReference type="RefSeq" id="WP_247376387.1">
    <property type="nucleotide sequence ID" value="NZ_JALLGV010000002.1"/>
</dbReference>
<dbReference type="InterPro" id="IPR036868">
    <property type="entry name" value="TusA-like_sf"/>
</dbReference>
<name>A0ABD6C814_9EURY</name>
<dbReference type="AlphaFoldDB" id="A0ABD6C814"/>
<comment type="caution">
    <text evidence="3">The sequence shown here is derived from an EMBL/GenBank/DDBJ whole genome shotgun (WGS) entry which is preliminary data.</text>
</comment>
<feature type="domain" description="UPF0033" evidence="2">
    <location>
        <begin position="12"/>
        <end position="36"/>
    </location>
</feature>
<gene>
    <name evidence="3" type="ORF">ACFR9U_04315</name>
</gene>